<name>A0A0E9PT89_ANGAN</name>
<accession>A0A0E9PT89</accession>
<organism evidence="1">
    <name type="scientific">Anguilla anguilla</name>
    <name type="common">European freshwater eel</name>
    <name type="synonym">Muraena anguilla</name>
    <dbReference type="NCBI Taxonomy" id="7936"/>
    <lineage>
        <taxon>Eukaryota</taxon>
        <taxon>Metazoa</taxon>
        <taxon>Chordata</taxon>
        <taxon>Craniata</taxon>
        <taxon>Vertebrata</taxon>
        <taxon>Euteleostomi</taxon>
        <taxon>Actinopterygii</taxon>
        <taxon>Neopterygii</taxon>
        <taxon>Teleostei</taxon>
        <taxon>Anguilliformes</taxon>
        <taxon>Anguillidae</taxon>
        <taxon>Anguilla</taxon>
    </lineage>
</organism>
<reference evidence="1" key="2">
    <citation type="journal article" date="2015" name="Fish Shellfish Immunol.">
        <title>Early steps in the European eel (Anguilla anguilla)-Vibrio vulnificus interaction in the gills: Role of the RtxA13 toxin.</title>
        <authorList>
            <person name="Callol A."/>
            <person name="Pajuelo D."/>
            <person name="Ebbesson L."/>
            <person name="Teles M."/>
            <person name="MacKenzie S."/>
            <person name="Amaro C."/>
        </authorList>
    </citation>
    <scope>NUCLEOTIDE SEQUENCE</scope>
</reference>
<dbReference type="AlphaFoldDB" id="A0A0E9PT89"/>
<dbReference type="EMBL" id="GBXM01101080">
    <property type="protein sequence ID" value="JAH07497.1"/>
    <property type="molecule type" value="Transcribed_RNA"/>
</dbReference>
<protein>
    <submittedName>
        <fullName evidence="1">Uncharacterized protein</fullName>
    </submittedName>
</protein>
<sequence length="47" mass="5138">MSLLPTYRGQNAQFKVIGAPKILCAESMTNGMAQGNSRSVFVPFTFQ</sequence>
<evidence type="ECO:0000313" key="1">
    <source>
        <dbReference type="EMBL" id="JAH07497.1"/>
    </source>
</evidence>
<proteinExistence type="predicted"/>
<reference evidence="1" key="1">
    <citation type="submission" date="2014-11" db="EMBL/GenBank/DDBJ databases">
        <authorList>
            <person name="Amaro Gonzalez C."/>
        </authorList>
    </citation>
    <scope>NUCLEOTIDE SEQUENCE</scope>
</reference>